<dbReference type="Gene3D" id="1.20.1250.20">
    <property type="entry name" value="MFS general substrate transporter like domains"/>
    <property type="match status" value="1"/>
</dbReference>
<keyword evidence="2" id="KW-1003">Cell membrane</keyword>
<feature type="transmembrane region" description="Helical" evidence="6">
    <location>
        <begin position="348"/>
        <end position="371"/>
    </location>
</feature>
<feature type="transmembrane region" description="Helical" evidence="6">
    <location>
        <begin position="292"/>
        <end position="310"/>
    </location>
</feature>
<evidence type="ECO:0000313" key="8">
    <source>
        <dbReference type="Proteomes" id="UP001440984"/>
    </source>
</evidence>
<dbReference type="Proteomes" id="UP001440984">
    <property type="component" value="Unassembled WGS sequence"/>
</dbReference>
<sequence>MTGPREHAASYRSVLASEQFRRLWLAHLLSVAGDQLARVALTVLVFDRTRSAGLAALTYALTYLPDLLGGAALAQLADRFSRRTVMVAADLVRAVLVAAMALPVLPLTVRIVLLVAVQLAAAPFQAARSAILPDILPGDRLTVGIGIMQTTYQAGLALGFGAGAAVVTGLGPSGALLADAATFALSALVIRTGLPPHHPPATPEHPPPRQHRRHTLAGWRIVLGDPQLRALLAIACCSGFYVVPEGLAVPYAAQLGGGTPAAGWLLAANPVGTVAGLLLLRRVPPGLRLHWLGALAVATSAVLLPTGWAPALPVSVALWTLSGALSAHDMITNAAYVTHAPAHLRGQAIGIAIASLRTAQGLAVITAGLLAQAFAPSTVITAAAATGVCAAGAAALAWTRAQAKPTPTGK</sequence>
<feature type="transmembrane region" description="Helical" evidence="6">
    <location>
        <begin position="52"/>
        <end position="73"/>
    </location>
</feature>
<keyword evidence="4 6" id="KW-1133">Transmembrane helix</keyword>
<evidence type="ECO:0000256" key="3">
    <source>
        <dbReference type="ARBA" id="ARBA00022692"/>
    </source>
</evidence>
<dbReference type="PANTHER" id="PTHR23513">
    <property type="entry name" value="INTEGRAL MEMBRANE EFFLUX PROTEIN-RELATED"/>
    <property type="match status" value="1"/>
</dbReference>
<accession>A0ABV0LSU3</accession>
<dbReference type="PANTHER" id="PTHR23513:SF11">
    <property type="entry name" value="STAPHYLOFERRIN A TRANSPORTER"/>
    <property type="match status" value="1"/>
</dbReference>
<dbReference type="EMBL" id="JBDZYD010000020">
    <property type="protein sequence ID" value="MEQ0565375.1"/>
    <property type="molecule type" value="Genomic_DNA"/>
</dbReference>
<feature type="transmembrane region" description="Helical" evidence="6">
    <location>
        <begin position="261"/>
        <end position="280"/>
    </location>
</feature>
<evidence type="ECO:0000256" key="5">
    <source>
        <dbReference type="ARBA" id="ARBA00023136"/>
    </source>
</evidence>
<evidence type="ECO:0000256" key="6">
    <source>
        <dbReference type="SAM" id="Phobius"/>
    </source>
</evidence>
<dbReference type="RefSeq" id="WP_348956462.1">
    <property type="nucleotide sequence ID" value="NZ_JBDZYD010000020.1"/>
</dbReference>
<evidence type="ECO:0000256" key="2">
    <source>
        <dbReference type="ARBA" id="ARBA00022475"/>
    </source>
</evidence>
<keyword evidence="8" id="KW-1185">Reference proteome</keyword>
<protein>
    <submittedName>
        <fullName evidence="7">MFS transporter</fullName>
    </submittedName>
</protein>
<gene>
    <name evidence="7" type="ORF">ABJI51_40395</name>
</gene>
<proteinExistence type="predicted"/>
<feature type="transmembrane region" description="Helical" evidence="6">
    <location>
        <begin position="230"/>
        <end position="249"/>
    </location>
</feature>
<dbReference type="InterPro" id="IPR036259">
    <property type="entry name" value="MFS_trans_sf"/>
</dbReference>
<feature type="transmembrane region" description="Helical" evidence="6">
    <location>
        <begin position="377"/>
        <end position="398"/>
    </location>
</feature>
<dbReference type="Pfam" id="PF07690">
    <property type="entry name" value="MFS_1"/>
    <property type="match status" value="1"/>
</dbReference>
<name>A0ABV0LSU3_9PSEU</name>
<keyword evidence="3 6" id="KW-0812">Transmembrane</keyword>
<evidence type="ECO:0000256" key="1">
    <source>
        <dbReference type="ARBA" id="ARBA00004651"/>
    </source>
</evidence>
<dbReference type="CDD" id="cd06173">
    <property type="entry name" value="MFS_MefA_like"/>
    <property type="match status" value="1"/>
</dbReference>
<organism evidence="7 8">
    <name type="scientific">Amycolatopsis melonis</name>
    <dbReference type="NCBI Taxonomy" id="3156488"/>
    <lineage>
        <taxon>Bacteria</taxon>
        <taxon>Bacillati</taxon>
        <taxon>Actinomycetota</taxon>
        <taxon>Actinomycetes</taxon>
        <taxon>Pseudonocardiales</taxon>
        <taxon>Pseudonocardiaceae</taxon>
        <taxon>Amycolatopsis</taxon>
    </lineage>
</organism>
<keyword evidence="5 6" id="KW-0472">Membrane</keyword>
<dbReference type="InterPro" id="IPR011701">
    <property type="entry name" value="MFS"/>
</dbReference>
<evidence type="ECO:0000313" key="7">
    <source>
        <dbReference type="EMBL" id="MEQ0565375.1"/>
    </source>
</evidence>
<reference evidence="7 8" key="1">
    <citation type="submission" date="2024-05" db="EMBL/GenBank/DDBJ databases">
        <authorList>
            <person name="Zhao H."/>
            <person name="Xu Y."/>
            <person name="Lin S."/>
            <person name="Spain J.C."/>
            <person name="Zhou N.-Y."/>
        </authorList>
    </citation>
    <scope>NUCLEOTIDE SEQUENCE [LARGE SCALE GENOMIC DNA]</scope>
    <source>
        <strain evidence="7 8">NEAU-NG30</strain>
    </source>
</reference>
<comment type="subcellular location">
    <subcellularLocation>
        <location evidence="1">Cell membrane</location>
        <topology evidence="1">Multi-pass membrane protein</topology>
    </subcellularLocation>
</comment>
<dbReference type="SUPFAM" id="SSF103473">
    <property type="entry name" value="MFS general substrate transporter"/>
    <property type="match status" value="1"/>
</dbReference>
<comment type="caution">
    <text evidence="7">The sequence shown here is derived from an EMBL/GenBank/DDBJ whole genome shotgun (WGS) entry which is preliminary data.</text>
</comment>
<evidence type="ECO:0000256" key="4">
    <source>
        <dbReference type="ARBA" id="ARBA00022989"/>
    </source>
</evidence>